<evidence type="ECO:0000256" key="3">
    <source>
        <dbReference type="PROSITE-ProRule" id="PRU00333"/>
    </source>
</evidence>
<organism evidence="5 6">
    <name type="scientific">Dongia soli</name>
    <dbReference type="NCBI Taxonomy" id="600628"/>
    <lineage>
        <taxon>Bacteria</taxon>
        <taxon>Pseudomonadati</taxon>
        <taxon>Pseudomonadota</taxon>
        <taxon>Alphaproteobacteria</taxon>
        <taxon>Rhodospirillales</taxon>
        <taxon>Dongiaceae</taxon>
        <taxon>Dongia</taxon>
    </lineage>
</organism>
<dbReference type="SUPFAM" id="SSF82282">
    <property type="entry name" value="Homocysteine S-methyltransferase"/>
    <property type="match status" value="1"/>
</dbReference>
<dbReference type="PANTHER" id="PTHR11103:SF18">
    <property type="entry name" value="SLR1189 PROTEIN"/>
    <property type="match status" value="1"/>
</dbReference>
<dbReference type="PANTHER" id="PTHR11103">
    <property type="entry name" value="SLR1189 PROTEIN"/>
    <property type="match status" value="1"/>
</dbReference>
<keyword evidence="6" id="KW-1185">Reference proteome</keyword>
<keyword evidence="2 3" id="KW-0808">Transferase</keyword>
<evidence type="ECO:0000259" key="4">
    <source>
        <dbReference type="PROSITE" id="PS50970"/>
    </source>
</evidence>
<evidence type="ECO:0000313" key="6">
    <source>
        <dbReference type="Proteomes" id="UP001279642"/>
    </source>
</evidence>
<accession>A0ABU5EGF1</accession>
<dbReference type="PROSITE" id="PS50970">
    <property type="entry name" value="HCY"/>
    <property type="match status" value="1"/>
</dbReference>
<evidence type="ECO:0000313" key="5">
    <source>
        <dbReference type="EMBL" id="MDY0884570.1"/>
    </source>
</evidence>
<name>A0ABU5EGF1_9PROT</name>
<feature type="binding site" evidence="3">
    <location>
        <position position="231"/>
    </location>
    <ligand>
        <name>Zn(2+)</name>
        <dbReference type="ChEBI" id="CHEBI:29105"/>
    </ligand>
</feature>
<dbReference type="InterPro" id="IPR036589">
    <property type="entry name" value="HCY_dom_sf"/>
</dbReference>
<dbReference type="RefSeq" id="WP_320509643.1">
    <property type="nucleotide sequence ID" value="NZ_JAXCLW010000005.1"/>
</dbReference>
<gene>
    <name evidence="5" type="ORF">SMD27_17130</name>
</gene>
<dbReference type="Pfam" id="PF02574">
    <property type="entry name" value="S-methyl_trans"/>
    <property type="match status" value="1"/>
</dbReference>
<feature type="binding site" evidence="3">
    <location>
        <position position="301"/>
    </location>
    <ligand>
        <name>Zn(2+)</name>
        <dbReference type="ChEBI" id="CHEBI:29105"/>
    </ligand>
</feature>
<sequence length="320" mass="34666">MSLYRNRLPQLADNVFLTDGGCETTYIFHEGKELPYFALFDLLKSEEGRAWLQSYYARYMAIAKSNGTGFILESPTWRANPDWAAKLGYSQAALDAANAQAIDVMRTLRDHAMAKDGGKAQPIVISGCLGPRGDGYDPGQIMTATEAEEYHSAQIRVFAASQADMVSAMTMTNAEEAIGIARAAASAGIPSAISFTLETDGKLPTGQSLRDAIETVDDETDGSPAYFCINCAHPTHFTTMLANDGDWLLRLRGIRANASKRSHAELDEATDLDDGDPVQLGREYLAIRRHAPWINVLGGCCGTDHRHVEQIGHCCASAAG</sequence>
<dbReference type="InterPro" id="IPR003726">
    <property type="entry name" value="HCY_dom"/>
</dbReference>
<dbReference type="EMBL" id="JAXCLW010000005">
    <property type="protein sequence ID" value="MDY0884570.1"/>
    <property type="molecule type" value="Genomic_DNA"/>
</dbReference>
<evidence type="ECO:0000256" key="2">
    <source>
        <dbReference type="ARBA" id="ARBA00022679"/>
    </source>
</evidence>
<keyword evidence="3" id="KW-0862">Zinc</keyword>
<comment type="caution">
    <text evidence="5">The sequence shown here is derived from an EMBL/GenBank/DDBJ whole genome shotgun (WGS) entry which is preliminary data.</text>
</comment>
<comment type="cofactor">
    <cofactor evidence="3">
        <name>Zn(2+)</name>
        <dbReference type="ChEBI" id="CHEBI:29105"/>
    </cofactor>
</comment>
<protein>
    <submittedName>
        <fullName evidence="5">Homocysteine S-methyltransferase family protein</fullName>
    </submittedName>
</protein>
<feature type="domain" description="Hcy-binding" evidence="4">
    <location>
        <begin position="4"/>
        <end position="315"/>
    </location>
</feature>
<dbReference type="Proteomes" id="UP001279642">
    <property type="component" value="Unassembled WGS sequence"/>
</dbReference>
<dbReference type="Gene3D" id="3.20.20.330">
    <property type="entry name" value="Homocysteine-binding-like domain"/>
    <property type="match status" value="1"/>
</dbReference>
<feature type="binding site" evidence="3">
    <location>
        <position position="300"/>
    </location>
    <ligand>
        <name>Zn(2+)</name>
        <dbReference type="ChEBI" id="CHEBI:29105"/>
    </ligand>
</feature>
<reference evidence="5 6" key="1">
    <citation type="journal article" date="2016" name="Antonie Van Leeuwenhoek">
        <title>Dongia soli sp. nov., isolated from soil from Dokdo, Korea.</title>
        <authorList>
            <person name="Kim D.U."/>
            <person name="Lee H."/>
            <person name="Kim H."/>
            <person name="Kim S.G."/>
            <person name="Ka J.O."/>
        </authorList>
    </citation>
    <scope>NUCLEOTIDE SEQUENCE [LARGE SCALE GENOMIC DNA]</scope>
    <source>
        <strain evidence="5 6">D78</strain>
    </source>
</reference>
<keyword evidence="1 3" id="KW-0489">Methyltransferase</keyword>
<proteinExistence type="predicted"/>
<evidence type="ECO:0000256" key="1">
    <source>
        <dbReference type="ARBA" id="ARBA00022603"/>
    </source>
</evidence>
<keyword evidence="3" id="KW-0479">Metal-binding</keyword>